<dbReference type="SUPFAM" id="SSF48208">
    <property type="entry name" value="Six-hairpin glycosidases"/>
    <property type="match status" value="1"/>
</dbReference>
<proteinExistence type="inferred from homology"/>
<comment type="similarity">
    <text evidence="1">Belongs to the glycosyl hydrolase 37 family.</text>
</comment>
<sequence>MTRWREQYSQQKAKRRGSTTESFKDIQKEFGVTTLIVQLISVENDGVKIDPELPYSFQINFQMIYRCYSRSIVINKCGVLRQVIYMTGWTEHDSNRRPSEKGICYCIFQGYPKGIRRSNFLKDCSVSFMYSSSNCYAVTCKMIPEASSLFHRSKNPETTKIYDGEVVDDDNWFTVLQRLVRSRMVCNKVLLLMRLKPIYVRYLWQCHLNIGLFSVHNFGVIGANKEELIMVNAEKALDFFLNQVVSRKSFRSYCHRLCLSLSTKVANNAIMAFLTSGKLTCVAVKLPGRSDDKIRRHWSCVFVGAIPKQDTETADKLTNDCEKEKLYREVASTVETGWDFSTRWLK</sequence>
<evidence type="ECO:0000256" key="3">
    <source>
        <dbReference type="ARBA" id="ARBA00030473"/>
    </source>
</evidence>
<feature type="region of interest" description="Disordered" evidence="4">
    <location>
        <begin position="1"/>
        <end position="20"/>
    </location>
</feature>
<comment type="caution">
    <text evidence="5">The sequence shown here is derived from an EMBL/GenBank/DDBJ whole genome shotgun (WGS) entry which is preliminary data.</text>
</comment>
<gene>
    <name evidence="5" type="ORF">CTI12_AA199100</name>
</gene>
<keyword evidence="6" id="KW-1185">Reference proteome</keyword>
<dbReference type="InterPro" id="IPR008928">
    <property type="entry name" value="6-hairpin_glycosidase_sf"/>
</dbReference>
<evidence type="ECO:0000313" key="6">
    <source>
        <dbReference type="Proteomes" id="UP000245207"/>
    </source>
</evidence>
<dbReference type="AlphaFoldDB" id="A0A2U1P2X5"/>
<dbReference type="GO" id="GO:0004555">
    <property type="term" value="F:alpha,alpha-trehalase activity"/>
    <property type="evidence" value="ECO:0007669"/>
    <property type="project" value="UniProtKB-EC"/>
</dbReference>
<dbReference type="EMBL" id="PKPP01001762">
    <property type="protein sequence ID" value="PWA80124.1"/>
    <property type="molecule type" value="Genomic_DNA"/>
</dbReference>
<dbReference type="GO" id="GO:0005991">
    <property type="term" value="P:trehalose metabolic process"/>
    <property type="evidence" value="ECO:0007669"/>
    <property type="project" value="InterPro"/>
</dbReference>
<evidence type="ECO:0000256" key="1">
    <source>
        <dbReference type="ARBA" id="ARBA00005615"/>
    </source>
</evidence>
<evidence type="ECO:0000256" key="4">
    <source>
        <dbReference type="SAM" id="MobiDB-lite"/>
    </source>
</evidence>
<name>A0A2U1P2X5_ARTAN</name>
<dbReference type="Proteomes" id="UP000245207">
    <property type="component" value="Unassembled WGS sequence"/>
</dbReference>
<evidence type="ECO:0000313" key="5">
    <source>
        <dbReference type="EMBL" id="PWA80124.1"/>
    </source>
</evidence>
<dbReference type="InterPro" id="IPR001661">
    <property type="entry name" value="Glyco_hydro_37"/>
</dbReference>
<accession>A0A2U1P2X5</accession>
<dbReference type="EC" id="3.2.1.28" evidence="2"/>
<organism evidence="5 6">
    <name type="scientific">Artemisia annua</name>
    <name type="common">Sweet wormwood</name>
    <dbReference type="NCBI Taxonomy" id="35608"/>
    <lineage>
        <taxon>Eukaryota</taxon>
        <taxon>Viridiplantae</taxon>
        <taxon>Streptophyta</taxon>
        <taxon>Embryophyta</taxon>
        <taxon>Tracheophyta</taxon>
        <taxon>Spermatophyta</taxon>
        <taxon>Magnoliopsida</taxon>
        <taxon>eudicotyledons</taxon>
        <taxon>Gunneridae</taxon>
        <taxon>Pentapetalae</taxon>
        <taxon>asterids</taxon>
        <taxon>campanulids</taxon>
        <taxon>Asterales</taxon>
        <taxon>Asteraceae</taxon>
        <taxon>Asteroideae</taxon>
        <taxon>Anthemideae</taxon>
        <taxon>Artemisiinae</taxon>
        <taxon>Artemisia</taxon>
    </lineage>
</organism>
<protein>
    <recommendedName>
        <fullName evidence="2">alpha,alpha-trehalase</fullName>
        <ecNumber evidence="2">3.2.1.28</ecNumber>
    </recommendedName>
    <alternativeName>
        <fullName evidence="3">Alpha,alpha-trehalase</fullName>
    </alternativeName>
</protein>
<dbReference type="Gene3D" id="1.50.10.10">
    <property type="match status" value="1"/>
</dbReference>
<dbReference type="Pfam" id="PF01204">
    <property type="entry name" value="Trehalase"/>
    <property type="match status" value="1"/>
</dbReference>
<dbReference type="InterPro" id="IPR012341">
    <property type="entry name" value="6hp_glycosidase-like_sf"/>
</dbReference>
<dbReference type="OrthoDB" id="16816at2759"/>
<evidence type="ECO:0000256" key="2">
    <source>
        <dbReference type="ARBA" id="ARBA00012757"/>
    </source>
</evidence>
<reference evidence="5 6" key="1">
    <citation type="journal article" date="2018" name="Mol. Plant">
        <title>The genome of Artemisia annua provides insight into the evolution of Asteraceae family and artemisinin biosynthesis.</title>
        <authorList>
            <person name="Shen Q."/>
            <person name="Zhang L."/>
            <person name="Liao Z."/>
            <person name="Wang S."/>
            <person name="Yan T."/>
            <person name="Shi P."/>
            <person name="Liu M."/>
            <person name="Fu X."/>
            <person name="Pan Q."/>
            <person name="Wang Y."/>
            <person name="Lv Z."/>
            <person name="Lu X."/>
            <person name="Zhang F."/>
            <person name="Jiang W."/>
            <person name="Ma Y."/>
            <person name="Chen M."/>
            <person name="Hao X."/>
            <person name="Li L."/>
            <person name="Tang Y."/>
            <person name="Lv G."/>
            <person name="Zhou Y."/>
            <person name="Sun X."/>
            <person name="Brodelius P.E."/>
            <person name="Rose J.K.C."/>
            <person name="Tang K."/>
        </authorList>
    </citation>
    <scope>NUCLEOTIDE SEQUENCE [LARGE SCALE GENOMIC DNA]</scope>
    <source>
        <strain evidence="6">cv. Huhao1</strain>
        <tissue evidence="5">Leaf</tissue>
    </source>
</reference>